<feature type="transmembrane region" description="Helical" evidence="1">
    <location>
        <begin position="23"/>
        <end position="43"/>
    </location>
</feature>
<name>A0A4U8Z052_METTU</name>
<gene>
    <name evidence="2" type="ORF">MTUNDRAET4_0443</name>
</gene>
<keyword evidence="1" id="KW-0472">Membrane</keyword>
<evidence type="ECO:0008006" key="4">
    <source>
        <dbReference type="Google" id="ProtNLM"/>
    </source>
</evidence>
<evidence type="ECO:0000313" key="3">
    <source>
        <dbReference type="Proteomes" id="UP000294360"/>
    </source>
</evidence>
<feature type="transmembrane region" description="Helical" evidence="1">
    <location>
        <begin position="156"/>
        <end position="176"/>
    </location>
</feature>
<dbReference type="AlphaFoldDB" id="A0A4U8Z052"/>
<feature type="transmembrane region" description="Helical" evidence="1">
    <location>
        <begin position="188"/>
        <end position="209"/>
    </location>
</feature>
<keyword evidence="1" id="KW-0812">Transmembrane</keyword>
<feature type="transmembrane region" description="Helical" evidence="1">
    <location>
        <begin position="131"/>
        <end position="147"/>
    </location>
</feature>
<dbReference type="InterPro" id="IPR009495">
    <property type="entry name" value="NrsF"/>
</dbReference>
<dbReference type="EMBL" id="LR536450">
    <property type="protein sequence ID" value="VFU07336.1"/>
    <property type="molecule type" value="Genomic_DNA"/>
</dbReference>
<proteinExistence type="predicted"/>
<organism evidence="2 3">
    <name type="scientific">Methylocella tundrae</name>
    <dbReference type="NCBI Taxonomy" id="227605"/>
    <lineage>
        <taxon>Bacteria</taxon>
        <taxon>Pseudomonadati</taxon>
        <taxon>Pseudomonadota</taxon>
        <taxon>Alphaproteobacteria</taxon>
        <taxon>Hyphomicrobiales</taxon>
        <taxon>Beijerinckiaceae</taxon>
        <taxon>Methylocella</taxon>
    </lineage>
</organism>
<dbReference type="Proteomes" id="UP000294360">
    <property type="component" value="Chromosome"/>
</dbReference>
<evidence type="ECO:0000256" key="1">
    <source>
        <dbReference type="SAM" id="Phobius"/>
    </source>
</evidence>
<accession>A0A4U8Z052</accession>
<dbReference type="Pfam" id="PF06532">
    <property type="entry name" value="NrsF"/>
    <property type="match status" value="1"/>
</dbReference>
<dbReference type="KEGG" id="mtun:MTUNDRAET4_0443"/>
<reference evidence="2 3" key="1">
    <citation type="submission" date="2019-03" db="EMBL/GenBank/DDBJ databases">
        <authorList>
            <person name="Kox A.R. M."/>
        </authorList>
    </citation>
    <scope>NUCLEOTIDE SEQUENCE [LARGE SCALE GENOMIC DNA]</scope>
    <source>
        <strain evidence="2">MTUNDRAET4 annotated genome</strain>
    </source>
</reference>
<keyword evidence="1" id="KW-1133">Transmembrane helix</keyword>
<dbReference type="RefSeq" id="WP_134486409.1">
    <property type="nucleotide sequence ID" value="NZ_CP139089.1"/>
</dbReference>
<sequence>MKTSELINALSEDQVTPPAPRRALTLALIPAVVIAVCLFLAVLGPRPHFLALLAEPRFLFKLIVCDLLVAFSGLLVLRLFRPGAAVHGALMLAVVAPALLAIGVGVELAVVPAAQWGQRLVGSNSMVCLKSIPFLGFAPLIATLFALRNGAPERPALAGAGAGLFAGAIGAALYATHCPDDSPLFVAVWYPLAIALLTGLGAALGARLLRW</sequence>
<feature type="transmembrane region" description="Helical" evidence="1">
    <location>
        <begin position="89"/>
        <end position="111"/>
    </location>
</feature>
<feature type="transmembrane region" description="Helical" evidence="1">
    <location>
        <begin position="58"/>
        <end position="77"/>
    </location>
</feature>
<evidence type="ECO:0000313" key="2">
    <source>
        <dbReference type="EMBL" id="VFU07336.1"/>
    </source>
</evidence>
<protein>
    <recommendedName>
        <fullName evidence="4">DUF1109 domain-containing protein</fullName>
    </recommendedName>
</protein>
<dbReference type="OrthoDB" id="9816468at2"/>